<dbReference type="PANTHER" id="PTHR23226">
    <property type="entry name" value="ZINC FINGER AND SCAN DOMAIN-CONTAINING"/>
    <property type="match status" value="1"/>
</dbReference>
<evidence type="ECO:0000256" key="4">
    <source>
        <dbReference type="ARBA" id="ARBA00022737"/>
    </source>
</evidence>
<dbReference type="GO" id="GO:0008270">
    <property type="term" value="F:zinc ion binding"/>
    <property type="evidence" value="ECO:0007669"/>
    <property type="project" value="UniProtKB-KW"/>
</dbReference>
<dbReference type="PROSITE" id="PS00028">
    <property type="entry name" value="ZINC_FINGER_C2H2_1"/>
    <property type="match status" value="4"/>
</dbReference>
<evidence type="ECO:0000256" key="5">
    <source>
        <dbReference type="ARBA" id="ARBA00022771"/>
    </source>
</evidence>
<comment type="similarity">
    <text evidence="2">Belongs to the krueppel C2H2-type zinc-finger protein family.</text>
</comment>
<keyword evidence="8" id="KW-0238">DNA-binding</keyword>
<dbReference type="FunFam" id="3.30.160.60:FF:000965">
    <property type="entry name" value="Neurotrophin receptor-interacting factor homolog"/>
    <property type="match status" value="1"/>
</dbReference>
<evidence type="ECO:0000256" key="6">
    <source>
        <dbReference type="ARBA" id="ARBA00022833"/>
    </source>
</evidence>
<feature type="domain" description="C2H2-type" evidence="13">
    <location>
        <begin position="162"/>
        <end position="189"/>
    </location>
</feature>
<evidence type="ECO:0000256" key="1">
    <source>
        <dbReference type="ARBA" id="ARBA00004123"/>
    </source>
</evidence>
<proteinExistence type="inferred from homology"/>
<dbReference type="FunFam" id="3.30.160.60:FF:000417">
    <property type="entry name" value="Zinc finger protein"/>
    <property type="match status" value="1"/>
</dbReference>
<dbReference type="Gene3D" id="3.30.160.60">
    <property type="entry name" value="Classic Zinc Finger"/>
    <property type="match status" value="6"/>
</dbReference>
<keyword evidence="6" id="KW-0862">Zinc</keyword>
<evidence type="ECO:0000256" key="8">
    <source>
        <dbReference type="ARBA" id="ARBA00023125"/>
    </source>
</evidence>
<name>A0A3B4ABF4_9GOBI</name>
<keyword evidence="7" id="KW-0805">Transcription regulation</keyword>
<dbReference type="SUPFAM" id="SSF57667">
    <property type="entry name" value="beta-beta-alpha zinc fingers"/>
    <property type="match status" value="4"/>
</dbReference>
<evidence type="ECO:0000256" key="11">
    <source>
        <dbReference type="PROSITE-ProRule" id="PRU00042"/>
    </source>
</evidence>
<dbReference type="FunFam" id="3.30.160.60:FF:002343">
    <property type="entry name" value="Zinc finger protein 33A"/>
    <property type="match status" value="1"/>
</dbReference>
<feature type="domain" description="C2H2-type" evidence="13">
    <location>
        <begin position="77"/>
        <end position="104"/>
    </location>
</feature>
<dbReference type="Ensembl" id="ENSPMGT00000014900.1">
    <property type="protein sequence ID" value="ENSPMGP00000013964.1"/>
    <property type="gene ID" value="ENSPMGG00000011473.1"/>
</dbReference>
<evidence type="ECO:0000256" key="2">
    <source>
        <dbReference type="ARBA" id="ARBA00006991"/>
    </source>
</evidence>
<feature type="domain" description="C2H2-type" evidence="13">
    <location>
        <begin position="133"/>
        <end position="161"/>
    </location>
</feature>
<dbReference type="Pfam" id="PF00096">
    <property type="entry name" value="zf-C2H2"/>
    <property type="match status" value="5"/>
</dbReference>
<keyword evidence="10" id="KW-0539">Nucleus</keyword>
<feature type="domain" description="C2H2-type" evidence="13">
    <location>
        <begin position="105"/>
        <end position="132"/>
    </location>
</feature>
<feature type="region of interest" description="Disordered" evidence="12">
    <location>
        <begin position="1"/>
        <end position="70"/>
    </location>
</feature>
<evidence type="ECO:0000313" key="15">
    <source>
        <dbReference type="Proteomes" id="UP000261520"/>
    </source>
</evidence>
<protein>
    <recommendedName>
        <fullName evidence="13">C2H2-type domain-containing protein</fullName>
    </recommendedName>
</protein>
<reference evidence="14" key="1">
    <citation type="submission" date="2025-08" db="UniProtKB">
        <authorList>
            <consortium name="Ensembl"/>
        </authorList>
    </citation>
    <scope>IDENTIFICATION</scope>
</reference>
<evidence type="ECO:0000313" key="14">
    <source>
        <dbReference type="Ensembl" id="ENSPMGP00000013964.1"/>
    </source>
</evidence>
<dbReference type="PROSITE" id="PS50157">
    <property type="entry name" value="ZINC_FINGER_C2H2_2"/>
    <property type="match status" value="5"/>
</dbReference>
<evidence type="ECO:0000256" key="12">
    <source>
        <dbReference type="SAM" id="MobiDB-lite"/>
    </source>
</evidence>
<evidence type="ECO:0000259" key="13">
    <source>
        <dbReference type="PROSITE" id="PS50157"/>
    </source>
</evidence>
<evidence type="ECO:0000256" key="7">
    <source>
        <dbReference type="ARBA" id="ARBA00023015"/>
    </source>
</evidence>
<dbReference type="InterPro" id="IPR013087">
    <property type="entry name" value="Znf_C2H2_type"/>
</dbReference>
<keyword evidence="15" id="KW-1185">Reference proteome</keyword>
<feature type="domain" description="C2H2-type" evidence="13">
    <location>
        <begin position="190"/>
        <end position="217"/>
    </location>
</feature>
<keyword evidence="9" id="KW-0804">Transcription</keyword>
<dbReference type="FunFam" id="3.30.160.60:FF:001506">
    <property type="entry name" value="Zinc finger protein"/>
    <property type="match status" value="1"/>
</dbReference>
<keyword evidence="4" id="KW-0677">Repeat</keyword>
<reference evidence="14" key="2">
    <citation type="submission" date="2025-09" db="UniProtKB">
        <authorList>
            <consortium name="Ensembl"/>
        </authorList>
    </citation>
    <scope>IDENTIFICATION</scope>
</reference>
<dbReference type="FunFam" id="3.30.160.60:FF:001480">
    <property type="entry name" value="Si:cabz01071911.3"/>
    <property type="match status" value="1"/>
</dbReference>
<feature type="compositionally biased region" description="Polar residues" evidence="12">
    <location>
        <begin position="1"/>
        <end position="11"/>
    </location>
</feature>
<comment type="subcellular location">
    <subcellularLocation>
        <location evidence="1">Nucleus</location>
    </subcellularLocation>
</comment>
<evidence type="ECO:0000256" key="3">
    <source>
        <dbReference type="ARBA" id="ARBA00022723"/>
    </source>
</evidence>
<dbReference type="SMART" id="SM00355">
    <property type="entry name" value="ZnF_C2H2"/>
    <property type="match status" value="6"/>
</dbReference>
<dbReference type="FunFam" id="3.30.160.60:FF:000688">
    <property type="entry name" value="zinc finger protein 197 isoform X1"/>
    <property type="match status" value="1"/>
</dbReference>
<dbReference type="InterPro" id="IPR036236">
    <property type="entry name" value="Znf_C2H2_sf"/>
</dbReference>
<keyword evidence="5 11" id="KW-0863">Zinc-finger</keyword>
<dbReference type="GO" id="GO:0005634">
    <property type="term" value="C:nucleus"/>
    <property type="evidence" value="ECO:0007669"/>
    <property type="project" value="UniProtKB-SubCell"/>
</dbReference>
<keyword evidence="3" id="KW-0479">Metal-binding</keyword>
<evidence type="ECO:0000256" key="10">
    <source>
        <dbReference type="ARBA" id="ARBA00023242"/>
    </source>
</evidence>
<accession>A0A3B4ABF4</accession>
<dbReference type="GO" id="GO:0000981">
    <property type="term" value="F:DNA-binding transcription factor activity, RNA polymerase II-specific"/>
    <property type="evidence" value="ECO:0007669"/>
    <property type="project" value="TreeGrafter"/>
</dbReference>
<dbReference type="PANTHER" id="PTHR23226:SF416">
    <property type="entry name" value="FI01424P"/>
    <property type="match status" value="1"/>
</dbReference>
<dbReference type="Proteomes" id="UP000261520">
    <property type="component" value="Unplaced"/>
</dbReference>
<dbReference type="GO" id="GO:0000978">
    <property type="term" value="F:RNA polymerase II cis-regulatory region sequence-specific DNA binding"/>
    <property type="evidence" value="ECO:0007669"/>
    <property type="project" value="TreeGrafter"/>
</dbReference>
<evidence type="ECO:0000256" key="9">
    <source>
        <dbReference type="ARBA" id="ARBA00023163"/>
    </source>
</evidence>
<dbReference type="AlphaFoldDB" id="A0A3B4ABF4"/>
<sequence>LSDFNSKSPSCLPTEGARLHPETEGETDTDNSEDWRAPFICSGAHTETRAEEPGKSVTANNREMTETAERAGKTTEHSCSICKKIFRSKHHLKIHTRVHTGEKPCSCPVCGKRFAVGFTLKLHMRTHTGDRPFSCSLCEKTFSQNKQNLKVHTRVHTGEKPYSCSVCGKAFVITSKLKIHMRTHTGEKPYSCSFCEKMFSQKGHLHEHIRIHTGDRPYRCSLCGKTFIQRPHLKVTHVDMKLLRLCGTVQQELDFRGRQ</sequence>
<organism evidence="14 15">
    <name type="scientific">Periophthalmus magnuspinnatus</name>
    <dbReference type="NCBI Taxonomy" id="409849"/>
    <lineage>
        <taxon>Eukaryota</taxon>
        <taxon>Metazoa</taxon>
        <taxon>Chordata</taxon>
        <taxon>Craniata</taxon>
        <taxon>Vertebrata</taxon>
        <taxon>Euteleostomi</taxon>
        <taxon>Actinopterygii</taxon>
        <taxon>Neopterygii</taxon>
        <taxon>Teleostei</taxon>
        <taxon>Neoteleostei</taxon>
        <taxon>Acanthomorphata</taxon>
        <taxon>Gobiaria</taxon>
        <taxon>Gobiiformes</taxon>
        <taxon>Gobioidei</taxon>
        <taxon>Gobiidae</taxon>
        <taxon>Oxudercinae</taxon>
        <taxon>Periophthalmus</taxon>
    </lineage>
</organism>